<dbReference type="EMBL" id="JBBPBM010000008">
    <property type="protein sequence ID" value="KAK8571586.1"/>
    <property type="molecule type" value="Genomic_DNA"/>
</dbReference>
<reference evidence="1 2" key="1">
    <citation type="journal article" date="2024" name="G3 (Bethesda)">
        <title>Genome assembly of Hibiscus sabdariffa L. provides insights into metabolisms of medicinal natural products.</title>
        <authorList>
            <person name="Kim T."/>
        </authorList>
    </citation>
    <scope>NUCLEOTIDE SEQUENCE [LARGE SCALE GENOMIC DNA]</scope>
    <source>
        <strain evidence="1">TK-2024</strain>
        <tissue evidence="1">Old leaves</tissue>
    </source>
</reference>
<name>A0ABR2F3N2_9ROSI</name>
<gene>
    <name evidence="1" type="ORF">V6N12_027666</name>
</gene>
<sequence length="88" mass="10133">MRASRYGPHITHLFYADDYLFFVKSSVSEVTRVKEIPEAYALSYGQLVNYEKSLVYFSPYTPQASRSRILDNLDIQEVQDPGHYSGCC</sequence>
<proteinExistence type="predicted"/>
<evidence type="ECO:0008006" key="3">
    <source>
        <dbReference type="Google" id="ProtNLM"/>
    </source>
</evidence>
<organism evidence="1 2">
    <name type="scientific">Hibiscus sabdariffa</name>
    <name type="common">roselle</name>
    <dbReference type="NCBI Taxonomy" id="183260"/>
    <lineage>
        <taxon>Eukaryota</taxon>
        <taxon>Viridiplantae</taxon>
        <taxon>Streptophyta</taxon>
        <taxon>Embryophyta</taxon>
        <taxon>Tracheophyta</taxon>
        <taxon>Spermatophyta</taxon>
        <taxon>Magnoliopsida</taxon>
        <taxon>eudicotyledons</taxon>
        <taxon>Gunneridae</taxon>
        <taxon>Pentapetalae</taxon>
        <taxon>rosids</taxon>
        <taxon>malvids</taxon>
        <taxon>Malvales</taxon>
        <taxon>Malvaceae</taxon>
        <taxon>Malvoideae</taxon>
        <taxon>Hibiscus</taxon>
    </lineage>
</organism>
<accession>A0ABR2F3N2</accession>
<protein>
    <recommendedName>
        <fullName evidence="3">Reverse transcriptase domain-containing protein</fullName>
    </recommendedName>
</protein>
<keyword evidence="2" id="KW-1185">Reference proteome</keyword>
<dbReference type="Proteomes" id="UP001472677">
    <property type="component" value="Unassembled WGS sequence"/>
</dbReference>
<evidence type="ECO:0000313" key="1">
    <source>
        <dbReference type="EMBL" id="KAK8571586.1"/>
    </source>
</evidence>
<evidence type="ECO:0000313" key="2">
    <source>
        <dbReference type="Proteomes" id="UP001472677"/>
    </source>
</evidence>
<comment type="caution">
    <text evidence="1">The sequence shown here is derived from an EMBL/GenBank/DDBJ whole genome shotgun (WGS) entry which is preliminary data.</text>
</comment>